<feature type="region of interest" description="Disordered" evidence="11">
    <location>
        <begin position="1"/>
        <end position="28"/>
    </location>
</feature>
<evidence type="ECO:0000256" key="1">
    <source>
        <dbReference type="ARBA" id="ARBA00000885"/>
    </source>
</evidence>
<proteinExistence type="predicted"/>
<comment type="pathway">
    <text evidence="2">Protein modification; protein ubiquitination.</text>
</comment>
<evidence type="ECO:0000256" key="10">
    <source>
        <dbReference type="PROSITE-ProRule" id="PRU00104"/>
    </source>
</evidence>
<dbReference type="PROSITE" id="PS50237">
    <property type="entry name" value="HECT"/>
    <property type="match status" value="1"/>
</dbReference>
<protein>
    <recommendedName>
        <fullName evidence="8">Ubiquitin-protein ligase E3B</fullName>
        <ecNumber evidence="3">2.3.2.26</ecNumber>
    </recommendedName>
    <alternativeName>
        <fullName evidence="9">HECT-type ubiquitin transferase E3B</fullName>
    </alternativeName>
</protein>
<dbReference type="SUPFAM" id="SSF56204">
    <property type="entry name" value="Hect, E3 ligase catalytic domain"/>
    <property type="match status" value="1"/>
</dbReference>
<dbReference type="Gene3D" id="3.30.2160.10">
    <property type="entry name" value="Hect, E3 ligase catalytic domain"/>
    <property type="match status" value="1"/>
</dbReference>
<dbReference type="GO" id="GO:0061630">
    <property type="term" value="F:ubiquitin protein ligase activity"/>
    <property type="evidence" value="ECO:0007669"/>
    <property type="project" value="UniProtKB-EC"/>
</dbReference>
<reference evidence="13" key="2">
    <citation type="submission" date="2025-09" db="UniProtKB">
        <authorList>
            <consortium name="Ensembl"/>
        </authorList>
    </citation>
    <scope>IDENTIFICATION</scope>
</reference>
<feature type="active site" description="Glycyl thioester intermediate" evidence="10">
    <location>
        <position position="997"/>
    </location>
</feature>
<evidence type="ECO:0000256" key="7">
    <source>
        <dbReference type="ARBA" id="ARBA00034105"/>
    </source>
</evidence>
<dbReference type="FunFam" id="3.30.2160.10:FF:000002">
    <property type="entry name" value="Putative Ubiquitin-protein ligase E3C"/>
    <property type="match status" value="1"/>
</dbReference>
<dbReference type="Gene3D" id="3.90.1750.10">
    <property type="entry name" value="Hect, E3 ligase catalytic domains"/>
    <property type="match status" value="1"/>
</dbReference>
<dbReference type="CDD" id="cd00078">
    <property type="entry name" value="HECTc"/>
    <property type="match status" value="1"/>
</dbReference>
<dbReference type="EC" id="2.3.2.26" evidence="3"/>
<evidence type="ECO:0000256" key="9">
    <source>
        <dbReference type="ARBA" id="ARBA00077267"/>
    </source>
</evidence>
<evidence type="ECO:0000313" key="13">
    <source>
        <dbReference type="Ensembl" id="ENSSDUP00000017545.1"/>
    </source>
</evidence>
<reference evidence="13" key="1">
    <citation type="submission" date="2025-08" db="UniProtKB">
        <authorList>
            <consortium name="Ensembl"/>
        </authorList>
    </citation>
    <scope>IDENTIFICATION</scope>
</reference>
<dbReference type="AlphaFoldDB" id="A0A3B4UIL7"/>
<evidence type="ECO:0000256" key="2">
    <source>
        <dbReference type="ARBA" id="ARBA00004906"/>
    </source>
</evidence>
<feature type="compositionally biased region" description="Basic and acidic residues" evidence="11">
    <location>
        <begin position="11"/>
        <end position="28"/>
    </location>
</feature>
<dbReference type="Pfam" id="PF00632">
    <property type="entry name" value="HECT"/>
    <property type="match status" value="1"/>
</dbReference>
<dbReference type="PANTHER" id="PTHR45700:SF3">
    <property type="entry name" value="UBIQUITIN-PROTEIN LIGASE E3B"/>
    <property type="match status" value="1"/>
</dbReference>
<name>A0A3B4UIL7_SERDU</name>
<feature type="region of interest" description="Disordered" evidence="11">
    <location>
        <begin position="365"/>
        <end position="384"/>
    </location>
</feature>
<dbReference type="FunFam" id="3.30.2410.10:FF:000012">
    <property type="entry name" value="Ubiquitin-protein ligase E3B"/>
    <property type="match status" value="1"/>
</dbReference>
<comment type="subcellular location">
    <subcellularLocation>
        <location evidence="7">Postsynaptic density</location>
    </subcellularLocation>
</comment>
<sequence length="1029" mass="118045">MFGVPQSSKSEFLDKARQAREERKGQKDKEKAAINIQALVRRFLCRCRLQKQIRKEVDDYFHASETGTSKRNALSIFRIARKLLFIYRQEDKMRFEKLCRAILASMEVENEPKPDILQDNKLVTLYLTVLVTFTDTSTWRIIRGKGEALRPALMRICENIMGHLNQKGFYSILQILLTNGLARSKPSLSKGTLTAIFTLSLRPVIAAHFSDNLLRSFLIHIMSVPAVVYHLNVLTPEVKTHDLLRKFILFLSREEQCSDICVCLEGSHTLCLLGNLIHLGYLNEKVLEEEASHFVKDLTDMLSYCQRYVSQKKSNLTHWHPVLGWFSQTVDYGLNESMPLVTKQLQYLWGVSVIRTLFSDVLSKKLESQEPTPPPPQPSTSQNNLPVKNLFKRAFQKSASVRNILKPVGGKRVDSAEVQKVCSICVLYQTALSTLTQIRLQILTGLTHLDDLLPKLWAFICELGPQGGLKLFMECLNNDTEESKQLLSMLMLFCDCSRHLITILDDIEVYEEQTSFKIEELITISSFLNTFVYKMIWDGILENAKGEKLELFHSVHGWLMVLYERDCRRRFTPDDHWLRKDLKPSLLFQELEKGKKRAQLLLQYIPHVIPHKNRVLLFRNIVTKEKENLGLVETSSASPHVTHITIRRSRMLEDGYDQLRRLPVNSIKGVIRVKFVNDLGVDEAGIDQDGVFKEFLEEIIKKVFNPALNLFKTTSGNERLYPSPTSYIHENHLQLFEFVGKMLGKAVYEGIVVDVPFASFFLSQVLGHHHSTFYSSIDELPSLDSEFYKNLTSIKRYDGDVGDLGLTLSYDEDVMGQLVCHELIPGGKTMPVTNENKISYIHLMAHFRMHTQIKEQTAAFIRGFRSIINPEWLHMFSTPEVQRLVSGDNAEIDLDDLKKHTVYYGGFHSSHRVIIWLWDILSSDFNAEERAMFLKFVTSCSRPPLLGFAYLKPPFSIRCVEVSDDQDTGDTLGSVLRGFFTIRKKEPGGRLPTSSTCFNLLKLPNYSKKSILRDKLRYAISMNTGFELS</sequence>
<keyword evidence="6" id="KW-0770">Synapse</keyword>
<dbReference type="PROSITE" id="PS50096">
    <property type="entry name" value="IQ"/>
    <property type="match status" value="1"/>
</dbReference>
<evidence type="ECO:0000256" key="6">
    <source>
        <dbReference type="ARBA" id="ARBA00023018"/>
    </source>
</evidence>
<dbReference type="SMART" id="SM00015">
    <property type="entry name" value="IQ"/>
    <property type="match status" value="1"/>
</dbReference>
<dbReference type="InterPro" id="IPR044611">
    <property type="entry name" value="E3A/B/C-like"/>
</dbReference>
<dbReference type="GO" id="GO:0014069">
    <property type="term" value="C:postsynaptic density"/>
    <property type="evidence" value="ECO:0007669"/>
    <property type="project" value="UniProtKB-SubCell"/>
</dbReference>
<evidence type="ECO:0000313" key="14">
    <source>
        <dbReference type="Proteomes" id="UP000261420"/>
    </source>
</evidence>
<dbReference type="Pfam" id="PF00612">
    <property type="entry name" value="IQ"/>
    <property type="match status" value="1"/>
</dbReference>
<evidence type="ECO:0000256" key="3">
    <source>
        <dbReference type="ARBA" id="ARBA00012485"/>
    </source>
</evidence>
<dbReference type="InterPro" id="IPR000048">
    <property type="entry name" value="IQ_motif_EF-hand-BS"/>
</dbReference>
<dbReference type="InterPro" id="IPR000569">
    <property type="entry name" value="HECT_dom"/>
</dbReference>
<evidence type="ECO:0000259" key="12">
    <source>
        <dbReference type="PROSITE" id="PS50237"/>
    </source>
</evidence>
<keyword evidence="4" id="KW-0808">Transferase</keyword>
<dbReference type="GO" id="GO:0006511">
    <property type="term" value="P:ubiquitin-dependent protein catabolic process"/>
    <property type="evidence" value="ECO:0007669"/>
    <property type="project" value="TreeGrafter"/>
</dbReference>
<dbReference type="Ensembl" id="ENSSDUT00000017867.1">
    <property type="protein sequence ID" value="ENSSDUP00000017545.1"/>
    <property type="gene ID" value="ENSSDUG00000012732.1"/>
</dbReference>
<dbReference type="GeneTree" id="ENSGT00940000156548"/>
<dbReference type="Proteomes" id="UP000261420">
    <property type="component" value="Unplaced"/>
</dbReference>
<keyword evidence="14" id="KW-1185">Reference proteome</keyword>
<feature type="domain" description="HECT" evidence="12">
    <location>
        <begin position="667"/>
        <end position="1029"/>
    </location>
</feature>
<dbReference type="Gene3D" id="3.30.2410.10">
    <property type="entry name" value="Hect, E3 ligase catalytic domain"/>
    <property type="match status" value="1"/>
</dbReference>
<evidence type="ECO:0000256" key="5">
    <source>
        <dbReference type="ARBA" id="ARBA00022786"/>
    </source>
</evidence>
<keyword evidence="5 10" id="KW-0833">Ubl conjugation pathway</keyword>
<evidence type="ECO:0000256" key="4">
    <source>
        <dbReference type="ARBA" id="ARBA00022679"/>
    </source>
</evidence>
<comment type="catalytic activity">
    <reaction evidence="1">
        <text>S-ubiquitinyl-[E2 ubiquitin-conjugating enzyme]-L-cysteine + [acceptor protein]-L-lysine = [E2 ubiquitin-conjugating enzyme]-L-cysteine + N(6)-ubiquitinyl-[acceptor protein]-L-lysine.</text>
        <dbReference type="EC" id="2.3.2.26"/>
    </reaction>
</comment>
<dbReference type="InterPro" id="IPR035983">
    <property type="entry name" value="Hect_E3_ubiquitin_ligase"/>
</dbReference>
<evidence type="ECO:0000256" key="8">
    <source>
        <dbReference type="ARBA" id="ARBA00067505"/>
    </source>
</evidence>
<accession>A0A3B4UIL7</accession>
<evidence type="ECO:0000256" key="11">
    <source>
        <dbReference type="SAM" id="MobiDB-lite"/>
    </source>
</evidence>
<dbReference type="GO" id="GO:0000209">
    <property type="term" value="P:protein polyubiquitination"/>
    <property type="evidence" value="ECO:0007669"/>
    <property type="project" value="InterPro"/>
</dbReference>
<dbReference type="SMART" id="SM00119">
    <property type="entry name" value="HECTc"/>
    <property type="match status" value="1"/>
</dbReference>
<feature type="compositionally biased region" description="Polar residues" evidence="11">
    <location>
        <begin position="1"/>
        <end position="10"/>
    </location>
</feature>
<organism evidence="13 14">
    <name type="scientific">Seriola dumerili</name>
    <name type="common">Greater amberjack</name>
    <name type="synonym">Caranx dumerili</name>
    <dbReference type="NCBI Taxonomy" id="41447"/>
    <lineage>
        <taxon>Eukaryota</taxon>
        <taxon>Metazoa</taxon>
        <taxon>Chordata</taxon>
        <taxon>Craniata</taxon>
        <taxon>Vertebrata</taxon>
        <taxon>Euteleostomi</taxon>
        <taxon>Actinopterygii</taxon>
        <taxon>Neopterygii</taxon>
        <taxon>Teleostei</taxon>
        <taxon>Neoteleostei</taxon>
        <taxon>Acanthomorphata</taxon>
        <taxon>Carangaria</taxon>
        <taxon>Carangiformes</taxon>
        <taxon>Carangidae</taxon>
        <taxon>Seriola</taxon>
    </lineage>
</organism>
<dbReference type="PANTHER" id="PTHR45700">
    <property type="entry name" value="UBIQUITIN-PROTEIN LIGASE E3C"/>
    <property type="match status" value="1"/>
</dbReference>